<dbReference type="RefSeq" id="WP_011897434.1">
    <property type="nucleotide sequence ID" value="NC_009342.1"/>
</dbReference>
<dbReference type="KEGG" id="cgt:cgR_1868"/>
<organism evidence="1">
    <name type="scientific">Corynebacterium glutamicum (strain R)</name>
    <dbReference type="NCBI Taxonomy" id="340322"/>
    <lineage>
        <taxon>Bacteria</taxon>
        <taxon>Bacillati</taxon>
        <taxon>Actinomycetota</taxon>
        <taxon>Actinomycetes</taxon>
        <taxon>Mycobacteriales</taxon>
        <taxon>Corynebacteriaceae</taxon>
        <taxon>Corynebacterium</taxon>
    </lineage>
</organism>
<proteinExistence type="predicted"/>
<gene>
    <name evidence="1" type="ordered locus">cgR_1868</name>
</gene>
<reference evidence="1" key="1">
    <citation type="journal article" date="2007" name="Microbiology">
        <title>Comparative analysis of the Corynebacterium glutamicum group and complete genome sequence of strain R.</title>
        <authorList>
            <person name="Yukawa H."/>
            <person name="Omumasaba C.A."/>
            <person name="Nonaka H."/>
            <person name="Kos P."/>
            <person name="Okai N."/>
            <person name="Suzuki N."/>
            <person name="Suda M."/>
            <person name="Tsuge Y."/>
            <person name="Watanabe J."/>
            <person name="Ikeda Y."/>
            <person name="Vertes A.A."/>
            <person name="Inui M."/>
        </authorList>
    </citation>
    <scope>NUCLEOTIDE SEQUENCE</scope>
    <source>
        <strain evidence="1">R</strain>
    </source>
</reference>
<evidence type="ECO:0000313" key="1">
    <source>
        <dbReference type="EMBL" id="BAF54863.1"/>
    </source>
</evidence>
<accession>A0AB72VC62</accession>
<dbReference type="AlphaFoldDB" id="A0AB72VC62"/>
<sequence length="86" mass="9459">MDPHIAPEAIQLRNIPWPNTPGEKIIFKKGTTAEVKDGYLHTYFPCGGDMISGPDAKVITPNGDEVFVVPILLQALEDQNIPITFL</sequence>
<name>A0AB72VC62_CORGB</name>
<protein>
    <submittedName>
        <fullName evidence="1">Uncharacterized protein</fullName>
    </submittedName>
</protein>
<dbReference type="EMBL" id="AP009044">
    <property type="protein sequence ID" value="BAF54863.1"/>
    <property type="molecule type" value="Genomic_DNA"/>
</dbReference>
<dbReference type="Proteomes" id="UP000006698">
    <property type="component" value="Chromosome"/>
</dbReference>